<sequence length="252" mass="29324">MKKVVSVVLALVVIVAMTACGSKEDVNKAEGNKDGQVAYKYYEMMDGDNPQYYFEANMEDQFLDEEASPDEEVPEPTKGIMAEARDGKDKFVLLEGETEFVSRQIETGKDSFEVRDSEKKYTKTEAEPEEDMKMIYVKTDKLEMDGTTYQYDEYQSSYELPSDLDEEVMDTYLYIKRFLVDDQGELKALIYRQEMQGKDGKENQPIYQRIERITKLESKAPKDLFQIPKDYKEVEELDDEAAYDDEELLEEE</sequence>
<dbReference type="EMBL" id="JAOSHN010000005">
    <property type="protein sequence ID" value="MCU7379433.1"/>
    <property type="molecule type" value="Genomic_DNA"/>
</dbReference>
<dbReference type="Proteomes" id="UP001065549">
    <property type="component" value="Unassembled WGS sequence"/>
</dbReference>
<protein>
    <recommendedName>
        <fullName evidence="5">Lipoprotein</fullName>
    </recommendedName>
</protein>
<name>A0A9J6QN95_9FIRM</name>
<dbReference type="PROSITE" id="PS51257">
    <property type="entry name" value="PROKAR_LIPOPROTEIN"/>
    <property type="match status" value="1"/>
</dbReference>
<evidence type="ECO:0000313" key="4">
    <source>
        <dbReference type="Proteomes" id="UP001065549"/>
    </source>
</evidence>
<reference evidence="2" key="1">
    <citation type="submission" date="2022-09" db="EMBL/GenBank/DDBJ databases">
        <title>Culturomic study of gut microbiota in children with autism spectrum disorder.</title>
        <authorList>
            <person name="Efimov B.A."/>
            <person name="Chaplin A.V."/>
            <person name="Sokolova S.R."/>
            <person name="Pikina A.P."/>
            <person name="Korzhanova M."/>
            <person name="Belova V."/>
            <person name="Korostin D."/>
        </authorList>
    </citation>
    <scope>NUCLEOTIDE SEQUENCE</scope>
    <source>
        <strain evidence="2">ASD5510</strain>
    </source>
</reference>
<keyword evidence="1" id="KW-0732">Signal</keyword>
<dbReference type="AlphaFoldDB" id="A0A9J6QN95"/>
<keyword evidence="4" id="KW-1185">Reference proteome</keyword>
<organism evidence="2 4">
    <name type="scientific">Hominibacterium faecale</name>
    <dbReference type="NCBI Taxonomy" id="2839743"/>
    <lineage>
        <taxon>Bacteria</taxon>
        <taxon>Bacillati</taxon>
        <taxon>Bacillota</taxon>
        <taxon>Clostridia</taxon>
        <taxon>Peptostreptococcales</taxon>
        <taxon>Anaerovoracaceae</taxon>
        <taxon>Hominibacterium</taxon>
    </lineage>
</organism>
<feature type="chain" id="PRO_5040098181" description="Lipoprotein" evidence="1">
    <location>
        <begin position="22"/>
        <end position="252"/>
    </location>
</feature>
<evidence type="ECO:0000313" key="2">
    <source>
        <dbReference type="EMBL" id="MCU7376884.1"/>
    </source>
</evidence>
<dbReference type="EMBL" id="JAOSHN010000001">
    <property type="protein sequence ID" value="MCU7376884.1"/>
    <property type="molecule type" value="Genomic_DNA"/>
</dbReference>
<feature type="signal peptide" evidence="1">
    <location>
        <begin position="1"/>
        <end position="21"/>
    </location>
</feature>
<evidence type="ECO:0000313" key="3">
    <source>
        <dbReference type="EMBL" id="MCU7379433.1"/>
    </source>
</evidence>
<dbReference type="RefSeq" id="WP_253020480.1">
    <property type="nucleotide sequence ID" value="NZ_JAOSHN010000001.1"/>
</dbReference>
<proteinExistence type="predicted"/>
<comment type="caution">
    <text evidence="2">The sequence shown here is derived from an EMBL/GenBank/DDBJ whole genome shotgun (WGS) entry which is preliminary data.</text>
</comment>
<accession>A0A9J6QN95</accession>
<gene>
    <name evidence="2" type="ORF">OBO34_00785</name>
    <name evidence="3" type="ORF">OBO34_13880</name>
</gene>
<evidence type="ECO:0008006" key="5">
    <source>
        <dbReference type="Google" id="ProtNLM"/>
    </source>
</evidence>
<evidence type="ECO:0000256" key="1">
    <source>
        <dbReference type="SAM" id="SignalP"/>
    </source>
</evidence>